<accession>A0A0M3V660</accession>
<reference evidence="3" key="1">
    <citation type="submission" date="2015-07" db="EMBL/GenBank/DDBJ databases">
        <title>Genome Of Nitrogen-Fixing Cyanobacterium Nostoc piscinale CENA21 From Solimoes/Amazon River Floodplain Sediments And Comparative Genomics To Uncover Biosynthetic Natural Products Potential.</title>
        <authorList>
            <person name="Leao T.F."/>
            <person name="Leao P.N."/>
            <person name="Guimaraes P.I."/>
            <person name="de Melo A.G.C."/>
            <person name="Ramos R.T.J."/>
            <person name="Silva A."/>
            <person name="Fiore M.F."/>
            <person name="Schneider M.P.C."/>
        </authorList>
    </citation>
    <scope>NUCLEOTIDE SEQUENCE [LARGE SCALE GENOMIC DNA]</scope>
    <source>
        <strain evidence="3">CENA21</strain>
    </source>
</reference>
<dbReference type="STRING" id="224013.ACX27_21740"/>
<dbReference type="SUPFAM" id="SSF52540">
    <property type="entry name" value="P-loop containing nucleoside triphosphate hydrolases"/>
    <property type="match status" value="1"/>
</dbReference>
<evidence type="ECO:0000259" key="1">
    <source>
        <dbReference type="Pfam" id="PF13401"/>
    </source>
</evidence>
<dbReference type="InterPro" id="IPR027417">
    <property type="entry name" value="P-loop_NTPase"/>
</dbReference>
<dbReference type="PATRIC" id="fig|224013.5.peg.5216"/>
<reference evidence="2 3" key="2">
    <citation type="journal article" date="2016" name="Genome Announc.">
        <title>Draft Genome Sequence of the N2-Fixing Cyanobacterium Nostoc piscinale CENA21, Isolated from the Brazilian Amazon Floodplain.</title>
        <authorList>
            <person name="Leao T."/>
            <person name="Guimaraes P.I."/>
            <person name="de Melo A.G."/>
            <person name="Ramos R.T."/>
            <person name="Leao P.N."/>
            <person name="Silva A."/>
            <person name="Fiore M.F."/>
            <person name="Schneider M.P."/>
        </authorList>
    </citation>
    <scope>NUCLEOTIDE SEQUENCE [LARGE SCALE GENOMIC DNA]</scope>
    <source>
        <strain evidence="2 3">CENA21</strain>
    </source>
</reference>
<feature type="domain" description="ORC1/DEAH AAA+ ATPase" evidence="1">
    <location>
        <begin position="59"/>
        <end position="176"/>
    </location>
</feature>
<dbReference type="PANTHER" id="PTHR35894">
    <property type="entry name" value="GENERAL SECRETION PATHWAY PROTEIN A-RELATED"/>
    <property type="match status" value="1"/>
</dbReference>
<gene>
    <name evidence="2" type="ORF">ACX27_21740</name>
</gene>
<dbReference type="Proteomes" id="UP000062645">
    <property type="component" value="Chromosome"/>
</dbReference>
<dbReference type="AlphaFoldDB" id="A0A0M3V660"/>
<dbReference type="EMBL" id="CP012036">
    <property type="protein sequence ID" value="ALF54857.1"/>
    <property type="molecule type" value="Genomic_DNA"/>
</dbReference>
<proteinExistence type="predicted"/>
<dbReference type="Gene3D" id="3.40.50.300">
    <property type="entry name" value="P-loop containing nucleotide triphosphate hydrolases"/>
    <property type="match status" value="1"/>
</dbReference>
<dbReference type="OrthoDB" id="530419at2"/>
<dbReference type="RefSeq" id="WP_062295479.1">
    <property type="nucleotide sequence ID" value="NZ_CP012036.1"/>
</dbReference>
<evidence type="ECO:0000313" key="3">
    <source>
        <dbReference type="Proteomes" id="UP000062645"/>
    </source>
</evidence>
<dbReference type="GO" id="GO:0016887">
    <property type="term" value="F:ATP hydrolysis activity"/>
    <property type="evidence" value="ECO:0007669"/>
    <property type="project" value="InterPro"/>
</dbReference>
<keyword evidence="3" id="KW-1185">Reference proteome</keyword>
<protein>
    <recommendedName>
        <fullName evidence="1">ORC1/DEAH AAA+ ATPase domain-containing protein</fullName>
    </recommendedName>
</protein>
<dbReference type="PANTHER" id="PTHR35894:SF5">
    <property type="entry name" value="MU-LIKE PROPHAGE FLUMU DNA TRANSPOSITION PROTEIN B"/>
    <property type="match status" value="1"/>
</dbReference>
<dbReference type="KEGG" id="npz:ACX27_21740"/>
<dbReference type="InterPro" id="IPR049945">
    <property type="entry name" value="AAA_22"/>
</dbReference>
<evidence type="ECO:0000313" key="2">
    <source>
        <dbReference type="EMBL" id="ALF54857.1"/>
    </source>
</evidence>
<dbReference type="Pfam" id="PF13401">
    <property type="entry name" value="AAA_22"/>
    <property type="match status" value="1"/>
</dbReference>
<name>A0A0M3V660_9NOSO</name>
<dbReference type="InterPro" id="IPR052026">
    <property type="entry name" value="ExeA_AAA_ATPase_DNA-bind"/>
</dbReference>
<sequence>MARSQLATQPIVEALAPHLSLKAQIAKTIDIEEIFRTCFITTDRASECFRWLDELRILKQCGRIIGPRNVGKSRAALHYRDEDKKRVSYVKAWSASSSKRLFSQILKDINHAAPTGKRQDLRPRLAGSLELFGLELVIIDNADNLQKEALLDLKQLFEECHVPIVLVGGKELDDILQDCDLLTNFPTLYEFERLEYDDFKKTLSTIELDIISLPESSNLSEGNIFEILAGSTGGRMGILVKILTKAVLHSLKNGFSKVDESILEKIASRYGTKYIPLENRNRNE</sequence>
<organism evidence="2 3">
    <name type="scientific">Nostoc piscinale CENA21</name>
    <dbReference type="NCBI Taxonomy" id="224013"/>
    <lineage>
        <taxon>Bacteria</taxon>
        <taxon>Bacillati</taxon>
        <taxon>Cyanobacteriota</taxon>
        <taxon>Cyanophyceae</taxon>
        <taxon>Nostocales</taxon>
        <taxon>Nostocaceae</taxon>
        <taxon>Nostoc</taxon>
    </lineage>
</organism>